<keyword evidence="5" id="KW-1185">Reference proteome</keyword>
<feature type="domain" description="Protein kinase" evidence="3">
    <location>
        <begin position="264"/>
        <end position="483"/>
    </location>
</feature>
<dbReference type="Pfam" id="PF07714">
    <property type="entry name" value="PK_Tyr_Ser-Thr"/>
    <property type="match status" value="1"/>
</dbReference>
<gene>
    <name evidence="4" type="ORF">MAR_006184</name>
</gene>
<keyword evidence="1" id="KW-0547">Nucleotide-binding</keyword>
<dbReference type="SUPFAM" id="SSF57845">
    <property type="entry name" value="B-box zinc-binding domain"/>
    <property type="match status" value="1"/>
</dbReference>
<dbReference type="InterPro" id="IPR000719">
    <property type="entry name" value="Prot_kinase_dom"/>
</dbReference>
<protein>
    <submittedName>
        <fullName evidence="4">FER-like protein</fullName>
    </submittedName>
</protein>
<dbReference type="EMBL" id="CP111012">
    <property type="protein sequence ID" value="WAQ93713.1"/>
    <property type="molecule type" value="Genomic_DNA"/>
</dbReference>
<dbReference type="InterPro" id="IPR011009">
    <property type="entry name" value="Kinase-like_dom_sf"/>
</dbReference>
<evidence type="ECO:0000256" key="2">
    <source>
        <dbReference type="ARBA" id="ARBA00022840"/>
    </source>
</evidence>
<sequence length="483" mass="54799">MASDIDQEKCGKHGSEYVFFCKKHANVGCGKCHLKEHATCGQDIVDLDDITKENVDTKLANRLRRSITDMSDNILQIEENLSGSQSRNKTSKEACLRELNAYKKKIVDRIEKQTKNAKDAVTDMYNKGEEDIKIVSAACSELKQKITSKKTDFEASIRNNQYKKQYILMTTLKKELETLTSEVEELKQRSITEPITLVCNIDVEKWFEDKGSDFIVKRASDRLDANESKPPPLPPRPIRYNPALECSSDIDGKPDCGEIRLDEIVSCVRIGQGHFNDFAKVFKGFCKPMNVNVVVKVYKRKCTDSMRQAFATHMAALRTLDHPNLVKYLGIVFESQPIGIVMEYVSGQCLLDNLRSINNKQTTIEAARMCLDIATGMEYLIAHGCSHKTLAARNCFITNDCVVKISDYGIYGVATSLTDKLPSGPDNTRKEEFLPVSRSIPDSIYHLMKRCCAFDSKERFLFTDILRQLRRLIENPPSTEKWN</sequence>
<dbReference type="InterPro" id="IPR001245">
    <property type="entry name" value="Ser-Thr/Tyr_kinase_cat_dom"/>
</dbReference>
<reference evidence="4" key="1">
    <citation type="submission" date="2022-11" db="EMBL/GenBank/DDBJ databases">
        <title>Centuries of genome instability and evolution in soft-shell clam transmissible cancer (bioRxiv).</title>
        <authorList>
            <person name="Hart S.F.M."/>
            <person name="Yonemitsu M.A."/>
            <person name="Giersch R.M."/>
            <person name="Beal B.F."/>
            <person name="Arriagada G."/>
            <person name="Davis B.W."/>
            <person name="Ostrander E.A."/>
            <person name="Goff S.P."/>
            <person name="Metzger M.J."/>
        </authorList>
    </citation>
    <scope>NUCLEOTIDE SEQUENCE</scope>
    <source>
        <strain evidence="4">MELC-2E11</strain>
        <tissue evidence="4">Siphon/mantle</tissue>
    </source>
</reference>
<dbReference type="Proteomes" id="UP001164746">
    <property type="component" value="Chromosome 1"/>
</dbReference>
<dbReference type="PROSITE" id="PS50011">
    <property type="entry name" value="PROTEIN_KINASE_DOM"/>
    <property type="match status" value="1"/>
</dbReference>
<evidence type="ECO:0000256" key="1">
    <source>
        <dbReference type="ARBA" id="ARBA00022741"/>
    </source>
</evidence>
<evidence type="ECO:0000259" key="3">
    <source>
        <dbReference type="PROSITE" id="PS50011"/>
    </source>
</evidence>
<keyword evidence="2" id="KW-0067">ATP-binding</keyword>
<name>A0ABY7D9U8_MYAAR</name>
<accession>A0ABY7D9U8</accession>
<dbReference type="Gene3D" id="1.10.510.10">
    <property type="entry name" value="Transferase(Phosphotransferase) domain 1"/>
    <property type="match status" value="1"/>
</dbReference>
<proteinExistence type="predicted"/>
<dbReference type="SUPFAM" id="SSF56112">
    <property type="entry name" value="Protein kinase-like (PK-like)"/>
    <property type="match status" value="1"/>
</dbReference>
<evidence type="ECO:0000313" key="5">
    <source>
        <dbReference type="Proteomes" id="UP001164746"/>
    </source>
</evidence>
<organism evidence="4 5">
    <name type="scientific">Mya arenaria</name>
    <name type="common">Soft-shell clam</name>
    <dbReference type="NCBI Taxonomy" id="6604"/>
    <lineage>
        <taxon>Eukaryota</taxon>
        <taxon>Metazoa</taxon>
        <taxon>Spiralia</taxon>
        <taxon>Lophotrochozoa</taxon>
        <taxon>Mollusca</taxon>
        <taxon>Bivalvia</taxon>
        <taxon>Autobranchia</taxon>
        <taxon>Heteroconchia</taxon>
        <taxon>Euheterodonta</taxon>
        <taxon>Imparidentia</taxon>
        <taxon>Neoheterodontei</taxon>
        <taxon>Myida</taxon>
        <taxon>Myoidea</taxon>
        <taxon>Myidae</taxon>
        <taxon>Mya</taxon>
    </lineage>
</organism>
<evidence type="ECO:0000313" key="4">
    <source>
        <dbReference type="EMBL" id="WAQ93713.1"/>
    </source>
</evidence>
<dbReference type="InterPro" id="IPR050198">
    <property type="entry name" value="Non-receptor_tyrosine_kinases"/>
</dbReference>
<dbReference type="PANTHER" id="PTHR24418">
    <property type="entry name" value="TYROSINE-PROTEIN KINASE"/>
    <property type="match status" value="1"/>
</dbReference>